<dbReference type="InterPro" id="IPR008250">
    <property type="entry name" value="ATPase_P-typ_transduc_dom_A_sf"/>
</dbReference>
<feature type="domain" description="Cation-transporting P-type ATPase N-terminal" evidence="23">
    <location>
        <begin position="64"/>
        <end position="138"/>
    </location>
</feature>
<dbReference type="GO" id="GO:0005794">
    <property type="term" value="C:Golgi apparatus"/>
    <property type="evidence" value="ECO:0007669"/>
    <property type="project" value="UniProtKB-SubCell"/>
</dbReference>
<evidence type="ECO:0000256" key="5">
    <source>
        <dbReference type="ARBA" id="ARBA00022448"/>
    </source>
</evidence>
<comment type="catalytic activity">
    <reaction evidence="19">
        <text>Ca(2+)(in) + ATP + H2O = Ca(2+)(out) + ADP + phosphate + H(+)</text>
        <dbReference type="Rhea" id="RHEA:18105"/>
        <dbReference type="ChEBI" id="CHEBI:15377"/>
        <dbReference type="ChEBI" id="CHEBI:15378"/>
        <dbReference type="ChEBI" id="CHEBI:29108"/>
        <dbReference type="ChEBI" id="CHEBI:30616"/>
        <dbReference type="ChEBI" id="CHEBI:43474"/>
        <dbReference type="ChEBI" id="CHEBI:456216"/>
        <dbReference type="EC" id="7.2.2.10"/>
    </reaction>
    <physiologicalReaction direction="left-to-right" evidence="19">
        <dbReference type="Rhea" id="RHEA:18106"/>
    </physiologicalReaction>
</comment>
<dbReference type="OrthoDB" id="3352408at2759"/>
<evidence type="ECO:0000256" key="1">
    <source>
        <dbReference type="ARBA" id="ARBA00004166"/>
    </source>
</evidence>
<dbReference type="Pfam" id="PF00122">
    <property type="entry name" value="E1-E2_ATPase"/>
    <property type="match status" value="1"/>
</dbReference>
<evidence type="ECO:0000256" key="11">
    <source>
        <dbReference type="ARBA" id="ARBA00022840"/>
    </source>
</evidence>
<dbReference type="InterPro" id="IPR023298">
    <property type="entry name" value="ATPase_P-typ_TM_dom_sf"/>
</dbReference>
<evidence type="ECO:0000256" key="18">
    <source>
        <dbReference type="ARBA" id="ARBA00023136"/>
    </source>
</evidence>
<dbReference type="FunFam" id="2.70.150.10:FF:000008">
    <property type="entry name" value="Calcium-transporting ATPase"/>
    <property type="match status" value="1"/>
</dbReference>
<dbReference type="SUPFAM" id="SSF81653">
    <property type="entry name" value="Calcium ATPase, transduction domain A"/>
    <property type="match status" value="1"/>
</dbReference>
<keyword evidence="25" id="KW-1185">Reference proteome</keyword>
<keyword evidence="12" id="KW-0460">Magnesium</keyword>
<dbReference type="InterPro" id="IPR023214">
    <property type="entry name" value="HAD_sf"/>
</dbReference>
<sequence>MARDKKAKRKDVARPLAEVFRVDGVPASATRKKPSLVSPSANSTSNSTSTACESTMIETLTAQNAATHDPITCCQMLRTDVHSGLQTAECVRRRQFHGYNEFDIGEPEPLWKKYVEQFKNPLIGLLLASACVSLLMKQFDDAVSITVAVVIVVTVGFVQEYRSEQTLEQLNKLVPPSCRVVRDGHETTMLARELVPGDIVVLSIGDRIPADLRLLEAFTLEVDESSLTGETEPKHKDTGHVHHSAVDNSVDSLTCITFMGTLVCNGRGKGVVISTAHSSQFGEILQMMIAEESPKTPLQNSMDVLGKQLSLYSFILIGIICLIGFVQGRNMLDMFTIGFGSGGDSRRPAYRGRRHSGDRRYAHGETTVTGTGYGFTQGNVMVNGEQVDSRSHPDIVSIIEAGVVCNNAQLKGDTVIGQPTEGALMVLARKMHLDNVSENYTRLREQPFNHDTKWMAVQCSSKSGEVVFFVKGALDRVAALCSSYLSYDGSRRPMNEEIRQRVYHYGRSLGGTGLRVLCMARGESMQSLCLLGIVGMLDPPRDGAAEAIRVVKESGVDVKMITGDAAETAVSIATQMGFFSASTDTCLTGPQLDEMSDDQLQLVIRQVSVFCRAAPRHKLKIVKALQSLGEVVAMTGDGVNDAVALKKADIGIAMGKTGTDVCREAADMILCDDDFSTILCAIEEGKAIYHNITNFVRFQLSTQKCCRSVSDCRINRVPSRESTERYANSLD</sequence>
<organism evidence="24 25">
    <name type="scientific">Diploscapter pachys</name>
    <dbReference type="NCBI Taxonomy" id="2018661"/>
    <lineage>
        <taxon>Eukaryota</taxon>
        <taxon>Metazoa</taxon>
        <taxon>Ecdysozoa</taxon>
        <taxon>Nematoda</taxon>
        <taxon>Chromadorea</taxon>
        <taxon>Rhabditida</taxon>
        <taxon>Rhabditina</taxon>
        <taxon>Rhabditomorpha</taxon>
        <taxon>Rhabditoidea</taxon>
        <taxon>Rhabditidae</taxon>
        <taxon>Diploscapter</taxon>
    </lineage>
</organism>
<gene>
    <name evidence="24" type="ORF">WR25_02304</name>
</gene>
<evidence type="ECO:0000256" key="15">
    <source>
        <dbReference type="ARBA" id="ARBA00022989"/>
    </source>
</evidence>
<dbReference type="SUPFAM" id="SSF56784">
    <property type="entry name" value="HAD-like"/>
    <property type="match status" value="1"/>
</dbReference>
<dbReference type="PANTHER" id="PTHR42861">
    <property type="entry name" value="CALCIUM-TRANSPORTING ATPASE"/>
    <property type="match status" value="1"/>
</dbReference>
<dbReference type="InterPro" id="IPR004014">
    <property type="entry name" value="ATPase_P-typ_cation-transptr_N"/>
</dbReference>
<protein>
    <recommendedName>
        <fullName evidence="4">P-type Ca(2+) transporter</fullName>
        <ecNumber evidence="4">7.2.2.10</ecNumber>
    </recommendedName>
</protein>
<dbReference type="EC" id="7.2.2.10" evidence="4"/>
<evidence type="ECO:0000256" key="13">
    <source>
        <dbReference type="ARBA" id="ARBA00022951"/>
    </source>
</evidence>
<evidence type="ECO:0000259" key="23">
    <source>
        <dbReference type="SMART" id="SM00831"/>
    </source>
</evidence>
<evidence type="ECO:0000256" key="8">
    <source>
        <dbReference type="ARBA" id="ARBA00022723"/>
    </source>
</evidence>
<keyword evidence="5" id="KW-0813">Transport</keyword>
<keyword evidence="16" id="KW-0333">Golgi apparatus</keyword>
<dbReference type="GO" id="GO:0005388">
    <property type="term" value="F:P-type calcium transporter activity"/>
    <property type="evidence" value="ECO:0007669"/>
    <property type="project" value="UniProtKB-EC"/>
</dbReference>
<evidence type="ECO:0000256" key="20">
    <source>
        <dbReference type="ARBA" id="ARBA00047330"/>
    </source>
</evidence>
<keyword evidence="8" id="KW-0479">Metal-binding</keyword>
<keyword evidence="13" id="KW-0703">Sarcoplasmic reticulum</keyword>
<dbReference type="InterPro" id="IPR023299">
    <property type="entry name" value="ATPase_P-typ_cyto_dom_N"/>
</dbReference>
<dbReference type="NCBIfam" id="TIGR01494">
    <property type="entry name" value="ATPase_P-type"/>
    <property type="match status" value="2"/>
</dbReference>
<feature type="compositionally biased region" description="Low complexity" evidence="21">
    <location>
        <begin position="35"/>
        <end position="49"/>
    </location>
</feature>
<evidence type="ECO:0000313" key="25">
    <source>
        <dbReference type="Proteomes" id="UP000218231"/>
    </source>
</evidence>
<keyword evidence="17" id="KW-0406">Ion transport</keyword>
<evidence type="ECO:0000256" key="14">
    <source>
        <dbReference type="ARBA" id="ARBA00022967"/>
    </source>
</evidence>
<dbReference type="EMBL" id="LIAE01010633">
    <property type="protein sequence ID" value="PAV57554.1"/>
    <property type="molecule type" value="Genomic_DNA"/>
</dbReference>
<evidence type="ECO:0000256" key="22">
    <source>
        <dbReference type="SAM" id="Phobius"/>
    </source>
</evidence>
<dbReference type="Gene3D" id="3.40.50.1000">
    <property type="entry name" value="HAD superfamily/HAD-like"/>
    <property type="match status" value="1"/>
</dbReference>
<keyword evidence="18 22" id="KW-0472">Membrane</keyword>
<keyword evidence="15 22" id="KW-1133">Transmembrane helix</keyword>
<comment type="similarity">
    <text evidence="3">Belongs to the cation transport ATPase (P-type) (TC 3.A.3) family. Type IIA subfamily.</text>
</comment>
<keyword evidence="9" id="KW-0547">Nucleotide-binding</keyword>
<evidence type="ECO:0000256" key="2">
    <source>
        <dbReference type="ARBA" id="ARBA00004326"/>
    </source>
</evidence>
<dbReference type="Gene3D" id="3.40.1110.10">
    <property type="entry name" value="Calcium-transporting ATPase, cytoplasmic domain N"/>
    <property type="match status" value="1"/>
</dbReference>
<dbReference type="InterPro" id="IPR059000">
    <property type="entry name" value="ATPase_P-type_domA"/>
</dbReference>
<feature type="transmembrane region" description="Helical" evidence="22">
    <location>
        <begin position="309"/>
        <end position="326"/>
    </location>
</feature>
<dbReference type="Gene3D" id="2.70.150.10">
    <property type="entry name" value="Calcium-transporting ATPase, cytoplasmic transduction domain A"/>
    <property type="match status" value="1"/>
</dbReference>
<proteinExistence type="inferred from homology"/>
<dbReference type="GO" id="GO:0033017">
    <property type="term" value="C:sarcoplasmic reticulum membrane"/>
    <property type="evidence" value="ECO:0007669"/>
    <property type="project" value="UniProtKB-SubCell"/>
</dbReference>
<dbReference type="Pfam" id="PF00690">
    <property type="entry name" value="Cation_ATPase_N"/>
    <property type="match status" value="1"/>
</dbReference>
<keyword evidence="14" id="KW-1278">Translocase</keyword>
<evidence type="ECO:0000256" key="21">
    <source>
        <dbReference type="SAM" id="MobiDB-lite"/>
    </source>
</evidence>
<dbReference type="Pfam" id="PF13246">
    <property type="entry name" value="Cation_ATPase"/>
    <property type="match status" value="1"/>
</dbReference>
<accession>A0A2A2J7G6</accession>
<keyword evidence="11" id="KW-0067">ATP-binding</keyword>
<dbReference type="GO" id="GO:0046872">
    <property type="term" value="F:metal ion binding"/>
    <property type="evidence" value="ECO:0007669"/>
    <property type="project" value="UniProtKB-KW"/>
</dbReference>
<comment type="caution">
    <text evidence="24">The sequence shown here is derived from an EMBL/GenBank/DDBJ whole genome shotgun (WGS) entry which is preliminary data.</text>
</comment>
<dbReference type="InterPro" id="IPR001757">
    <property type="entry name" value="P_typ_ATPase"/>
</dbReference>
<evidence type="ECO:0000256" key="6">
    <source>
        <dbReference type="ARBA" id="ARBA00022568"/>
    </source>
</evidence>
<evidence type="ECO:0000256" key="7">
    <source>
        <dbReference type="ARBA" id="ARBA00022692"/>
    </source>
</evidence>
<dbReference type="InterPro" id="IPR036412">
    <property type="entry name" value="HAD-like_sf"/>
</dbReference>
<dbReference type="GO" id="GO:0005524">
    <property type="term" value="F:ATP binding"/>
    <property type="evidence" value="ECO:0007669"/>
    <property type="project" value="UniProtKB-KW"/>
</dbReference>
<dbReference type="AlphaFoldDB" id="A0A2A2J7G6"/>
<dbReference type="GO" id="GO:0016887">
    <property type="term" value="F:ATP hydrolysis activity"/>
    <property type="evidence" value="ECO:0007669"/>
    <property type="project" value="InterPro"/>
</dbReference>
<keyword evidence="10" id="KW-0106">Calcium</keyword>
<dbReference type="SUPFAM" id="SSF81660">
    <property type="entry name" value="Metal cation-transporting ATPase, ATP-binding domain N"/>
    <property type="match status" value="1"/>
</dbReference>
<evidence type="ECO:0000256" key="12">
    <source>
        <dbReference type="ARBA" id="ARBA00022842"/>
    </source>
</evidence>
<dbReference type="PRINTS" id="PR00120">
    <property type="entry name" value="HATPASE"/>
</dbReference>
<reference evidence="24 25" key="1">
    <citation type="journal article" date="2017" name="Curr. Biol.">
        <title>Genome architecture and evolution of a unichromosomal asexual nematode.</title>
        <authorList>
            <person name="Fradin H."/>
            <person name="Zegar C."/>
            <person name="Gutwein M."/>
            <person name="Lucas J."/>
            <person name="Kovtun M."/>
            <person name="Corcoran D."/>
            <person name="Baugh L.R."/>
            <person name="Kiontke K."/>
            <person name="Gunsalus K."/>
            <person name="Fitch D.H."/>
            <person name="Piano F."/>
        </authorList>
    </citation>
    <scope>NUCLEOTIDE SEQUENCE [LARGE SCALE GENOMIC DNA]</scope>
    <source>
        <strain evidence="24">PF1309</strain>
    </source>
</reference>
<evidence type="ECO:0000256" key="4">
    <source>
        <dbReference type="ARBA" id="ARBA00012790"/>
    </source>
</evidence>
<evidence type="ECO:0000256" key="19">
    <source>
        <dbReference type="ARBA" id="ARBA00047282"/>
    </source>
</evidence>
<evidence type="ECO:0000256" key="17">
    <source>
        <dbReference type="ARBA" id="ARBA00023065"/>
    </source>
</evidence>
<dbReference type="STRING" id="2018661.A0A2A2J7G6"/>
<keyword evidence="6" id="KW-0109">Calcium transport</keyword>
<name>A0A2A2J7G6_9BILA</name>
<dbReference type="SMART" id="SM00831">
    <property type="entry name" value="Cation_ATPase_N"/>
    <property type="match status" value="1"/>
</dbReference>
<keyword evidence="7 22" id="KW-0812">Transmembrane</keyword>
<comment type="subcellular location">
    <subcellularLocation>
        <location evidence="1">Golgi apparatus</location>
        <location evidence="1">trans-Golgi network membrane</location>
        <topology evidence="1">Multi-pass membrane protein</topology>
    </subcellularLocation>
    <subcellularLocation>
        <location evidence="2">Sarcoplasmic reticulum membrane</location>
        <topology evidence="2">Multi-pass membrane protein</topology>
    </subcellularLocation>
</comment>
<evidence type="ECO:0000313" key="24">
    <source>
        <dbReference type="EMBL" id="PAV57554.1"/>
    </source>
</evidence>
<feature type="region of interest" description="Disordered" evidence="21">
    <location>
        <begin position="28"/>
        <end position="49"/>
    </location>
</feature>
<evidence type="ECO:0000256" key="10">
    <source>
        <dbReference type="ARBA" id="ARBA00022837"/>
    </source>
</evidence>
<dbReference type="SUPFAM" id="SSF81665">
    <property type="entry name" value="Calcium ATPase, transmembrane domain M"/>
    <property type="match status" value="1"/>
</dbReference>
<evidence type="ECO:0000256" key="16">
    <source>
        <dbReference type="ARBA" id="ARBA00023034"/>
    </source>
</evidence>
<dbReference type="FunFam" id="3.40.1110.10:FF:000006">
    <property type="entry name" value="Calcium-transporting ATPase"/>
    <property type="match status" value="1"/>
</dbReference>
<dbReference type="Proteomes" id="UP000218231">
    <property type="component" value="Unassembled WGS sequence"/>
</dbReference>
<evidence type="ECO:0000256" key="3">
    <source>
        <dbReference type="ARBA" id="ARBA00005675"/>
    </source>
</evidence>
<comment type="catalytic activity">
    <reaction evidence="20">
        <text>Mn(2+)(in) + ATP + H2O = Mn(2+)(out) + ADP + phosphate + H(+)</text>
        <dbReference type="Rhea" id="RHEA:66820"/>
        <dbReference type="ChEBI" id="CHEBI:15377"/>
        <dbReference type="ChEBI" id="CHEBI:15378"/>
        <dbReference type="ChEBI" id="CHEBI:29035"/>
        <dbReference type="ChEBI" id="CHEBI:30616"/>
        <dbReference type="ChEBI" id="CHEBI:43474"/>
        <dbReference type="ChEBI" id="CHEBI:456216"/>
    </reaction>
    <physiologicalReaction direction="left-to-right" evidence="20">
        <dbReference type="Rhea" id="RHEA:66821"/>
    </physiologicalReaction>
</comment>
<dbReference type="PRINTS" id="PR00119">
    <property type="entry name" value="CATATPASE"/>
</dbReference>
<evidence type="ECO:0000256" key="9">
    <source>
        <dbReference type="ARBA" id="ARBA00022741"/>
    </source>
</evidence>